<keyword evidence="4 6" id="KW-0472">Membrane</keyword>
<sequence>MPSLVIALILLLVAAAFALQNTEVVTVQFLLWDYQASLVLIILGATLLGTLLAFLASIGPRLRRAKELRRLESLTKNQEARIRELEAHLQRTAPSAQQADSGGRAMDERE</sequence>
<dbReference type="AlphaFoldDB" id="A0AA86N2R0"/>
<protein>
    <submittedName>
        <fullName evidence="8">LapA_dom domain-containing protein</fullName>
    </submittedName>
</protein>
<evidence type="ECO:0000256" key="1">
    <source>
        <dbReference type="ARBA" id="ARBA00022475"/>
    </source>
</evidence>
<dbReference type="EMBL" id="OX365700">
    <property type="protein sequence ID" value="CAI4033758.1"/>
    <property type="molecule type" value="Genomic_DNA"/>
</dbReference>
<keyword evidence="2 6" id="KW-0812">Transmembrane</keyword>
<feature type="domain" description="Lipopolysaccharide assembly protein A" evidence="7">
    <location>
        <begin position="20"/>
        <end position="81"/>
    </location>
</feature>
<evidence type="ECO:0000313" key="9">
    <source>
        <dbReference type="Proteomes" id="UP001179121"/>
    </source>
</evidence>
<evidence type="ECO:0000256" key="5">
    <source>
        <dbReference type="SAM" id="MobiDB-lite"/>
    </source>
</evidence>
<organism evidence="8 9">
    <name type="scientific">Nitrospira tepida</name>
    <dbReference type="NCBI Taxonomy" id="2973512"/>
    <lineage>
        <taxon>Bacteria</taxon>
        <taxon>Pseudomonadati</taxon>
        <taxon>Nitrospirota</taxon>
        <taxon>Nitrospiria</taxon>
        <taxon>Nitrospirales</taxon>
        <taxon>Nitrospiraceae</taxon>
        <taxon>Nitrospira</taxon>
    </lineage>
</organism>
<feature type="transmembrane region" description="Helical" evidence="6">
    <location>
        <begin position="34"/>
        <end position="56"/>
    </location>
</feature>
<evidence type="ECO:0000259" key="7">
    <source>
        <dbReference type="Pfam" id="PF06305"/>
    </source>
</evidence>
<evidence type="ECO:0000256" key="4">
    <source>
        <dbReference type="ARBA" id="ARBA00023136"/>
    </source>
</evidence>
<dbReference type="GO" id="GO:0005886">
    <property type="term" value="C:plasma membrane"/>
    <property type="evidence" value="ECO:0007669"/>
    <property type="project" value="InterPro"/>
</dbReference>
<dbReference type="Proteomes" id="UP001179121">
    <property type="component" value="Chromosome"/>
</dbReference>
<dbReference type="RefSeq" id="WP_289271193.1">
    <property type="nucleotide sequence ID" value="NZ_OX365700.1"/>
</dbReference>
<dbReference type="PANTHER" id="PTHR41335:SF1">
    <property type="entry name" value="MEMBRANE PROTEIN"/>
    <property type="match status" value="1"/>
</dbReference>
<name>A0AA86N2R0_9BACT</name>
<evidence type="ECO:0000256" key="3">
    <source>
        <dbReference type="ARBA" id="ARBA00022989"/>
    </source>
</evidence>
<evidence type="ECO:0000313" key="8">
    <source>
        <dbReference type="EMBL" id="CAI4033758.1"/>
    </source>
</evidence>
<dbReference type="KEGG" id="nti:DNFV4_04200"/>
<evidence type="ECO:0000256" key="6">
    <source>
        <dbReference type="SAM" id="Phobius"/>
    </source>
</evidence>
<feature type="region of interest" description="Disordered" evidence="5">
    <location>
        <begin position="87"/>
        <end position="110"/>
    </location>
</feature>
<dbReference type="Pfam" id="PF06305">
    <property type="entry name" value="LapA_dom"/>
    <property type="match status" value="1"/>
</dbReference>
<dbReference type="PANTHER" id="PTHR41335">
    <property type="entry name" value="MEMBRANE PROTEIN-RELATED"/>
    <property type="match status" value="1"/>
</dbReference>
<accession>A0AA86N2R0</accession>
<dbReference type="InterPro" id="IPR010445">
    <property type="entry name" value="LapA_dom"/>
</dbReference>
<reference evidence="8" key="1">
    <citation type="submission" date="2022-10" db="EMBL/GenBank/DDBJ databases">
        <authorList>
            <person name="Koch H."/>
        </authorList>
    </citation>
    <scope>NUCLEOTIDE SEQUENCE</scope>
    <source>
        <strain evidence="8">DNF</strain>
    </source>
</reference>
<keyword evidence="9" id="KW-1185">Reference proteome</keyword>
<keyword evidence="1" id="KW-1003">Cell membrane</keyword>
<gene>
    <name evidence="8" type="ORF">DNFV4_04200</name>
</gene>
<evidence type="ECO:0000256" key="2">
    <source>
        <dbReference type="ARBA" id="ARBA00022692"/>
    </source>
</evidence>
<proteinExistence type="predicted"/>
<keyword evidence="3 6" id="KW-1133">Transmembrane helix</keyword>